<gene>
    <name evidence="2" type="ORF">Q8A64_10920</name>
</gene>
<organism evidence="2 3">
    <name type="scientific">Keguizhuia sedimenti</name>
    <dbReference type="NCBI Taxonomy" id="3064264"/>
    <lineage>
        <taxon>Bacteria</taxon>
        <taxon>Pseudomonadati</taxon>
        <taxon>Pseudomonadota</taxon>
        <taxon>Betaproteobacteria</taxon>
        <taxon>Burkholderiales</taxon>
        <taxon>Oxalobacteraceae</taxon>
        <taxon>Keguizhuia</taxon>
    </lineage>
</organism>
<reference evidence="2 3" key="1">
    <citation type="submission" date="2023-08" db="EMBL/GenBank/DDBJ databases">
        <title>Oxalobacteraceae gen .nov., isolated from river sludge outside the plant.</title>
        <authorList>
            <person name="Zhao S.Y."/>
        </authorList>
    </citation>
    <scope>NUCLEOTIDE SEQUENCE [LARGE SCALE GENOMIC DNA]</scope>
    <source>
        <strain evidence="2 3">R-40</strain>
    </source>
</reference>
<comment type="caution">
    <text evidence="2">The sequence shown here is derived from an EMBL/GenBank/DDBJ whole genome shotgun (WGS) entry which is preliminary data.</text>
</comment>
<evidence type="ECO:0000256" key="1">
    <source>
        <dbReference type="SAM" id="SignalP"/>
    </source>
</evidence>
<protein>
    <recommendedName>
        <fullName evidence="4">Lipoprotein</fullName>
    </recommendedName>
</protein>
<dbReference type="RefSeq" id="WP_338436859.1">
    <property type="nucleotide sequence ID" value="NZ_JAUYVH010000006.1"/>
</dbReference>
<accession>A0ABU1BPS3</accession>
<dbReference type="EMBL" id="JAUYVH010000006">
    <property type="protein sequence ID" value="MDQ9170922.1"/>
    <property type="molecule type" value="Genomic_DNA"/>
</dbReference>
<evidence type="ECO:0000313" key="3">
    <source>
        <dbReference type="Proteomes" id="UP001225596"/>
    </source>
</evidence>
<proteinExistence type="predicted"/>
<sequence>MNRATPIFRALLAGSFCMLLQSCAPVMPDLKADGWKQFFPDSEGEGWKQFAAAADAQSKRSGAVNLQFAWEIPKQRLLMLARLNEERMVLYQIDHRAGLKPGDIAKQVNCYFEKNSLYCAGPGEAAPSLVAESGPGLWMKVEAHAAKQIQKLNAHAQASLQAQLTKPQPGPRLDLTRQRHPFEWGGEYETVENAQAFLEAVTAQGTRFRSLWPKAPWLGSQGNEWLNQDDQLTFKTTERCVSLASSASRTAKHYNHDFWAAETVAFQTVYRWQQPIDWRSIGGVSMESDGVFFHGRYSGSFQGQGLTYVSGWSPDILTANASTFDPSKYSVAAWNVRLLLHEAGGLRERVLYAVTYLDIMCRKR</sequence>
<evidence type="ECO:0008006" key="4">
    <source>
        <dbReference type="Google" id="ProtNLM"/>
    </source>
</evidence>
<dbReference type="Proteomes" id="UP001225596">
    <property type="component" value="Unassembled WGS sequence"/>
</dbReference>
<feature type="chain" id="PRO_5046431880" description="Lipoprotein" evidence="1">
    <location>
        <begin position="25"/>
        <end position="364"/>
    </location>
</feature>
<keyword evidence="3" id="KW-1185">Reference proteome</keyword>
<evidence type="ECO:0000313" key="2">
    <source>
        <dbReference type="EMBL" id="MDQ9170922.1"/>
    </source>
</evidence>
<name>A0ABU1BPS3_9BURK</name>
<feature type="signal peptide" evidence="1">
    <location>
        <begin position="1"/>
        <end position="24"/>
    </location>
</feature>
<keyword evidence="1" id="KW-0732">Signal</keyword>
<dbReference type="PROSITE" id="PS51257">
    <property type="entry name" value="PROKAR_LIPOPROTEIN"/>
    <property type="match status" value="1"/>
</dbReference>